<organism evidence="2">
    <name type="scientific">marine sediment metagenome</name>
    <dbReference type="NCBI Taxonomy" id="412755"/>
    <lineage>
        <taxon>unclassified sequences</taxon>
        <taxon>metagenomes</taxon>
        <taxon>ecological metagenomes</taxon>
    </lineage>
</organism>
<feature type="domain" description="Mannosylglycerate hydrolase MGH1-like glycoside hydrolase" evidence="1">
    <location>
        <begin position="87"/>
        <end position="278"/>
    </location>
</feature>
<name>X0ZMC0_9ZZZZ</name>
<reference evidence="2" key="1">
    <citation type="journal article" date="2014" name="Front. Microbiol.">
        <title>High frequency of phylogenetically diverse reductive dehalogenase-homologous genes in deep subseafloor sedimentary metagenomes.</title>
        <authorList>
            <person name="Kawai M."/>
            <person name="Futagami T."/>
            <person name="Toyoda A."/>
            <person name="Takaki Y."/>
            <person name="Nishi S."/>
            <person name="Hori S."/>
            <person name="Arai W."/>
            <person name="Tsubouchi T."/>
            <person name="Morono Y."/>
            <person name="Uchiyama I."/>
            <person name="Ito T."/>
            <person name="Fujiyama A."/>
            <person name="Inagaki F."/>
            <person name="Takami H."/>
        </authorList>
    </citation>
    <scope>NUCLEOTIDE SEQUENCE</scope>
    <source>
        <strain evidence="2">Expedition CK06-06</strain>
    </source>
</reference>
<dbReference type="InterPro" id="IPR012341">
    <property type="entry name" value="6hp_glycosidase-like_sf"/>
</dbReference>
<accession>X0ZMC0</accession>
<dbReference type="Pfam" id="PF22422">
    <property type="entry name" value="MGH1-like_GH"/>
    <property type="match status" value="1"/>
</dbReference>
<evidence type="ECO:0000313" key="2">
    <source>
        <dbReference type="EMBL" id="GAG61528.1"/>
    </source>
</evidence>
<dbReference type="EMBL" id="BART01009019">
    <property type="protein sequence ID" value="GAG61528.1"/>
    <property type="molecule type" value="Genomic_DNA"/>
</dbReference>
<evidence type="ECO:0000259" key="1">
    <source>
        <dbReference type="Pfam" id="PF22422"/>
    </source>
</evidence>
<dbReference type="InterPro" id="IPR008928">
    <property type="entry name" value="6-hairpin_glycosidase_sf"/>
</dbReference>
<dbReference type="InterPro" id="IPR054491">
    <property type="entry name" value="MGH1-like_GH"/>
</dbReference>
<sequence>DLAVIQSKTYRHYIEQFNKRDGDKDPEHAAFPNSEAWSFLSENCPFFDCPDKEVEKTYYYRWWLYRKHIKKKSGQFVISEFIKREPICCPAGHQLNEGRWLRNRRVLDDYVAHWFTKSKKGGDPRRYSFWAADACYGRFLATGDKNWVIGVLPHLVENYKKWEENNHVGGNLFYQSDDKDGMEKSAGGAGLRPTINSYMYADAMAISEIASLAGKKKLSDEFKARAGRIKAAVQKNLWDKKDEFFKTVHRKQGRLVAVKTREAIGFIPWYFNLPDAGQQMGSRLINSLMTNCPDFFLICFLYNHHR</sequence>
<dbReference type="Gene3D" id="1.50.10.10">
    <property type="match status" value="1"/>
</dbReference>
<gene>
    <name evidence="2" type="ORF">S01H4_20111</name>
</gene>
<comment type="caution">
    <text evidence="2">The sequence shown here is derived from an EMBL/GenBank/DDBJ whole genome shotgun (WGS) entry which is preliminary data.</text>
</comment>
<proteinExistence type="predicted"/>
<feature type="non-terminal residue" evidence="2">
    <location>
        <position position="1"/>
    </location>
</feature>
<dbReference type="AlphaFoldDB" id="X0ZMC0"/>
<dbReference type="SUPFAM" id="SSF48208">
    <property type="entry name" value="Six-hairpin glycosidases"/>
    <property type="match status" value="1"/>
</dbReference>
<protein>
    <recommendedName>
        <fullName evidence="1">Mannosylglycerate hydrolase MGH1-like glycoside hydrolase domain-containing protein</fullName>
    </recommendedName>
</protein>
<dbReference type="GO" id="GO:0005975">
    <property type="term" value="P:carbohydrate metabolic process"/>
    <property type="evidence" value="ECO:0007669"/>
    <property type="project" value="InterPro"/>
</dbReference>